<sequence>MGFVPTTTKDKDTGKSIFNFSLCLPELIGLTVIILVGFIWVFIFGLLVGRGYQPEEALPELKHIMPAQKQVAQATPAPVVKQPAEAASAQPDSTPHTTTPAKVQPVVEKKKEKVLSPEQLNFFEQLKAKETSTSSAKASAPKKATVAAKRKSPAERTAPKSKPVKSVSSAAKQPAPKQQASLEKNGPTFEYIYQLAASTNEEAATKLRSEIKAKGFTTSMATAVIKTTKWYRVNVHFVGQADQVSTFKSRLAKAGYKTPLLKKKKQK</sequence>
<dbReference type="Pfam" id="PF05036">
    <property type="entry name" value="SPOR"/>
    <property type="match status" value="1"/>
</dbReference>
<comment type="caution">
    <text evidence="4">The sequence shown here is derived from an EMBL/GenBank/DDBJ whole genome shotgun (WGS) entry which is preliminary data.</text>
</comment>
<keyword evidence="2" id="KW-0812">Transmembrane</keyword>
<proteinExistence type="predicted"/>
<evidence type="ECO:0000313" key="4">
    <source>
        <dbReference type="EMBL" id="OBQ45899.1"/>
    </source>
</evidence>
<dbReference type="Gene3D" id="3.30.70.1070">
    <property type="entry name" value="Sporulation related repeat"/>
    <property type="match status" value="1"/>
</dbReference>
<dbReference type="Proteomes" id="UP000091979">
    <property type="component" value="Unassembled WGS sequence"/>
</dbReference>
<dbReference type="AlphaFoldDB" id="A0A1B7X932"/>
<dbReference type="SUPFAM" id="SSF110997">
    <property type="entry name" value="Sporulation related repeat"/>
    <property type="match status" value="1"/>
</dbReference>
<dbReference type="PATRIC" id="fig|1560234.3.peg.2401"/>
<feature type="compositionally biased region" description="Low complexity" evidence="1">
    <location>
        <begin position="131"/>
        <end position="147"/>
    </location>
</feature>
<accession>A0A1B7X932</accession>
<evidence type="ECO:0000313" key="5">
    <source>
        <dbReference type="Proteomes" id="UP000091979"/>
    </source>
</evidence>
<evidence type="ECO:0000256" key="2">
    <source>
        <dbReference type="SAM" id="Phobius"/>
    </source>
</evidence>
<feature type="region of interest" description="Disordered" evidence="1">
    <location>
        <begin position="74"/>
        <end position="112"/>
    </location>
</feature>
<protein>
    <recommendedName>
        <fullName evidence="3">SPOR domain-containing protein</fullName>
    </recommendedName>
</protein>
<keyword evidence="5" id="KW-1185">Reference proteome</keyword>
<dbReference type="GO" id="GO:0042834">
    <property type="term" value="F:peptidoglycan binding"/>
    <property type="evidence" value="ECO:0007669"/>
    <property type="project" value="InterPro"/>
</dbReference>
<evidence type="ECO:0000256" key="1">
    <source>
        <dbReference type="SAM" id="MobiDB-lite"/>
    </source>
</evidence>
<feature type="compositionally biased region" description="Low complexity" evidence="1">
    <location>
        <begin position="160"/>
        <end position="181"/>
    </location>
</feature>
<keyword evidence="2" id="KW-0472">Membrane</keyword>
<dbReference type="InterPro" id="IPR007730">
    <property type="entry name" value="SPOR-like_dom"/>
</dbReference>
<dbReference type="OrthoDB" id="5453354at2"/>
<name>A0A1B7X932_9BACT</name>
<dbReference type="EMBL" id="JXMS01000036">
    <property type="protein sequence ID" value="OBQ45899.1"/>
    <property type="molecule type" value="Genomic_DNA"/>
</dbReference>
<reference evidence="4 5" key="1">
    <citation type="submission" date="2015-01" db="EMBL/GenBank/DDBJ databases">
        <title>Desulfovibrio sp. JC271 draft genome sequence.</title>
        <authorList>
            <person name="Shivani Y."/>
            <person name="Subhash Y."/>
            <person name="Sasikala C."/>
            <person name="Ramana C.V."/>
        </authorList>
    </citation>
    <scope>NUCLEOTIDE SEQUENCE [LARGE SCALE GENOMIC DNA]</scope>
    <source>
        <strain evidence="4 5">JC271</strain>
    </source>
</reference>
<feature type="region of interest" description="Disordered" evidence="1">
    <location>
        <begin position="131"/>
        <end position="183"/>
    </location>
</feature>
<feature type="compositionally biased region" description="Polar residues" evidence="1">
    <location>
        <begin position="90"/>
        <end position="101"/>
    </location>
</feature>
<dbReference type="RefSeq" id="WP_066858445.1">
    <property type="nucleotide sequence ID" value="NZ_JXMS01000036.1"/>
</dbReference>
<dbReference type="InterPro" id="IPR036680">
    <property type="entry name" value="SPOR-like_sf"/>
</dbReference>
<organism evidence="4 5">
    <name type="scientific">Halodesulfovibrio spirochaetisodalis</name>
    <dbReference type="NCBI Taxonomy" id="1560234"/>
    <lineage>
        <taxon>Bacteria</taxon>
        <taxon>Pseudomonadati</taxon>
        <taxon>Thermodesulfobacteriota</taxon>
        <taxon>Desulfovibrionia</taxon>
        <taxon>Desulfovibrionales</taxon>
        <taxon>Desulfovibrionaceae</taxon>
        <taxon>Halodesulfovibrio</taxon>
    </lineage>
</organism>
<dbReference type="STRING" id="1560234.SP90_15535"/>
<evidence type="ECO:0000259" key="3">
    <source>
        <dbReference type="PROSITE" id="PS51724"/>
    </source>
</evidence>
<keyword evidence="2" id="KW-1133">Transmembrane helix</keyword>
<feature type="domain" description="SPOR" evidence="3">
    <location>
        <begin position="185"/>
        <end position="264"/>
    </location>
</feature>
<feature type="transmembrane region" description="Helical" evidence="2">
    <location>
        <begin position="27"/>
        <end position="48"/>
    </location>
</feature>
<dbReference type="PROSITE" id="PS51724">
    <property type="entry name" value="SPOR"/>
    <property type="match status" value="1"/>
</dbReference>
<gene>
    <name evidence="4" type="ORF">SP90_15535</name>
</gene>